<keyword evidence="2" id="KW-1185">Reference proteome</keyword>
<dbReference type="GO" id="GO:0000139">
    <property type="term" value="C:Golgi membrane"/>
    <property type="evidence" value="ECO:0007669"/>
    <property type="project" value="TreeGrafter"/>
</dbReference>
<dbReference type="PANTHER" id="PTHR13066">
    <property type="entry name" value="BASIC LEUCINE ZIPPER NUCLEAR FACTOR 1 BLZF1 PROTEIN"/>
    <property type="match status" value="1"/>
</dbReference>
<dbReference type="PANTHER" id="PTHR13066:SF2">
    <property type="entry name" value="GOLGIN-45"/>
    <property type="match status" value="1"/>
</dbReference>
<dbReference type="InterPro" id="IPR027095">
    <property type="entry name" value="Golgin-45"/>
</dbReference>
<dbReference type="AlphaFoldDB" id="A0A485MJ01"/>
<dbReference type="Proteomes" id="UP000386466">
    <property type="component" value="Unassembled WGS sequence"/>
</dbReference>
<name>A0A485MJ01_LYNPA</name>
<gene>
    <name evidence="1" type="ORF">LYPA_23C012864</name>
</gene>
<proteinExistence type="predicted"/>
<dbReference type="EMBL" id="CAAGRJ010001844">
    <property type="protein sequence ID" value="VFV19833.1"/>
    <property type="molecule type" value="Genomic_DNA"/>
</dbReference>
<reference evidence="1 2" key="1">
    <citation type="submission" date="2019-01" db="EMBL/GenBank/DDBJ databases">
        <authorList>
            <person name="Alioto T."/>
            <person name="Alioto T."/>
        </authorList>
    </citation>
    <scope>NUCLEOTIDE SEQUENCE [LARGE SCALE GENOMIC DNA]</scope>
</reference>
<sequence length="117" mass="13290">RQNHKAQSAIQDILTEWEQFCQEMTLTHTLLEELLVSMQWGREQTYYPSTKPHITAGLASTNHKLAKAVNAHLLGNVSTNSQKKIPRTVEFCSTPAEKKMAEMVLCILSSCLYRKLT</sequence>
<accession>A0A485MJ01</accession>
<evidence type="ECO:0000313" key="1">
    <source>
        <dbReference type="EMBL" id="VFV19833.1"/>
    </source>
</evidence>
<evidence type="ECO:0000313" key="2">
    <source>
        <dbReference type="Proteomes" id="UP000386466"/>
    </source>
</evidence>
<organism evidence="1 2">
    <name type="scientific">Lynx pardinus</name>
    <name type="common">Iberian lynx</name>
    <name type="synonym">Felis pardina</name>
    <dbReference type="NCBI Taxonomy" id="191816"/>
    <lineage>
        <taxon>Eukaryota</taxon>
        <taxon>Metazoa</taxon>
        <taxon>Chordata</taxon>
        <taxon>Craniata</taxon>
        <taxon>Vertebrata</taxon>
        <taxon>Euteleostomi</taxon>
        <taxon>Mammalia</taxon>
        <taxon>Eutheria</taxon>
        <taxon>Laurasiatheria</taxon>
        <taxon>Carnivora</taxon>
        <taxon>Feliformia</taxon>
        <taxon>Felidae</taxon>
        <taxon>Felinae</taxon>
        <taxon>Lynx</taxon>
    </lineage>
</organism>
<feature type="non-terminal residue" evidence="1">
    <location>
        <position position="1"/>
    </location>
</feature>
<dbReference type="GO" id="GO:0007030">
    <property type="term" value="P:Golgi organization"/>
    <property type="evidence" value="ECO:0007669"/>
    <property type="project" value="InterPro"/>
</dbReference>
<dbReference type="GO" id="GO:0043001">
    <property type="term" value="P:Golgi to plasma membrane protein transport"/>
    <property type="evidence" value="ECO:0007669"/>
    <property type="project" value="InterPro"/>
</dbReference>
<protein>
    <submittedName>
        <fullName evidence="1">Golgin-45-like</fullName>
    </submittedName>
</protein>